<dbReference type="InterPro" id="IPR036365">
    <property type="entry name" value="PGBD-like_sf"/>
</dbReference>
<comment type="caution">
    <text evidence="5">The sequence shown here is derived from an EMBL/GenBank/DDBJ whole genome shotgun (WGS) entry which is preliminary data.</text>
</comment>
<evidence type="ECO:0000256" key="1">
    <source>
        <dbReference type="SAM" id="MobiDB-lite"/>
    </source>
</evidence>
<dbReference type="Pfam" id="PF01471">
    <property type="entry name" value="PG_binding_1"/>
    <property type="match status" value="1"/>
</dbReference>
<dbReference type="SUPFAM" id="SSF51261">
    <property type="entry name" value="Duplicated hybrid motif"/>
    <property type="match status" value="1"/>
</dbReference>
<dbReference type="CDD" id="cd12797">
    <property type="entry name" value="M23_peptidase"/>
    <property type="match status" value="1"/>
</dbReference>
<feature type="domain" description="Rv2525c-like glycoside hydrolase-like" evidence="4">
    <location>
        <begin position="357"/>
        <end position="517"/>
    </location>
</feature>
<feature type="compositionally biased region" description="Polar residues" evidence="1">
    <location>
        <begin position="1"/>
        <end position="14"/>
    </location>
</feature>
<dbReference type="InterPro" id="IPR036366">
    <property type="entry name" value="PGBDSf"/>
</dbReference>
<evidence type="ECO:0000313" key="5">
    <source>
        <dbReference type="EMBL" id="MBW9093098.1"/>
    </source>
</evidence>
<dbReference type="RefSeq" id="WP_220299820.1">
    <property type="nucleotide sequence ID" value="NZ_JAEUAW010000003.1"/>
</dbReference>
<dbReference type="EMBL" id="JAEUAW010000003">
    <property type="protein sequence ID" value="MBW9093098.1"/>
    <property type="molecule type" value="Genomic_DNA"/>
</dbReference>
<proteinExistence type="predicted"/>
<dbReference type="InterPro" id="IPR015020">
    <property type="entry name" value="Rv2525c-like_Glyco_Hydro-like"/>
</dbReference>
<dbReference type="Proteomes" id="UP001196843">
    <property type="component" value="Unassembled WGS sequence"/>
</dbReference>
<dbReference type="InterPro" id="IPR016047">
    <property type="entry name" value="M23ase_b-sheet_dom"/>
</dbReference>
<dbReference type="Gene3D" id="1.10.101.10">
    <property type="entry name" value="PGBD-like superfamily/PGBD"/>
    <property type="match status" value="2"/>
</dbReference>
<protein>
    <submittedName>
        <fullName evidence="5">Peptidoglycan-binding protein</fullName>
    </submittedName>
</protein>
<evidence type="ECO:0000259" key="2">
    <source>
        <dbReference type="Pfam" id="PF01471"/>
    </source>
</evidence>
<organism evidence="5 6">
    <name type="scientific">Microbacterium jejuense</name>
    <dbReference type="NCBI Taxonomy" id="1263637"/>
    <lineage>
        <taxon>Bacteria</taxon>
        <taxon>Bacillati</taxon>
        <taxon>Actinomycetota</taxon>
        <taxon>Actinomycetes</taxon>
        <taxon>Micrococcales</taxon>
        <taxon>Microbacteriaceae</taxon>
        <taxon>Microbacterium</taxon>
    </lineage>
</organism>
<dbReference type="InterPro" id="IPR011055">
    <property type="entry name" value="Dup_hybrid_motif"/>
</dbReference>
<accession>A0ABS7HMG6</accession>
<dbReference type="PANTHER" id="PTHR21666:SF270">
    <property type="entry name" value="MUREIN HYDROLASE ACTIVATOR ENVC"/>
    <property type="match status" value="1"/>
</dbReference>
<evidence type="ECO:0000313" key="6">
    <source>
        <dbReference type="Proteomes" id="UP001196843"/>
    </source>
</evidence>
<evidence type="ECO:0000259" key="4">
    <source>
        <dbReference type="Pfam" id="PF08924"/>
    </source>
</evidence>
<feature type="domain" description="M23ase beta-sheet core" evidence="3">
    <location>
        <begin position="30"/>
        <end position="126"/>
    </location>
</feature>
<keyword evidence="6" id="KW-1185">Reference proteome</keyword>
<dbReference type="Gene3D" id="3.20.20.80">
    <property type="entry name" value="Glycosidases"/>
    <property type="match status" value="1"/>
</dbReference>
<dbReference type="InterPro" id="IPR002477">
    <property type="entry name" value="Peptidoglycan-bd-like"/>
</dbReference>
<evidence type="ECO:0000259" key="3">
    <source>
        <dbReference type="Pfam" id="PF01551"/>
    </source>
</evidence>
<dbReference type="Pfam" id="PF08924">
    <property type="entry name" value="Rv2525c_GlyHyd-like"/>
    <property type="match status" value="1"/>
</dbReference>
<dbReference type="PANTHER" id="PTHR21666">
    <property type="entry name" value="PEPTIDASE-RELATED"/>
    <property type="match status" value="1"/>
</dbReference>
<reference evidence="5 6" key="1">
    <citation type="journal article" date="2021" name="MBio">
        <title>Poor Competitiveness of Bradyrhizobium in Pigeon Pea Root Colonization in Indian Soils.</title>
        <authorList>
            <person name="Chalasani D."/>
            <person name="Basu A."/>
            <person name="Pullabhotla S.V.S.R.N."/>
            <person name="Jorrin B."/>
            <person name="Neal A.L."/>
            <person name="Poole P.S."/>
            <person name="Podile A.R."/>
            <person name="Tkacz A."/>
        </authorList>
    </citation>
    <scope>NUCLEOTIDE SEQUENCE [LARGE SCALE GENOMIC DNA]</scope>
    <source>
        <strain evidence="5 6">HU14</strain>
    </source>
</reference>
<gene>
    <name evidence="5" type="ORF">JNB62_05335</name>
</gene>
<dbReference type="SUPFAM" id="SSF47090">
    <property type="entry name" value="PGBD-like"/>
    <property type="match status" value="2"/>
</dbReference>
<dbReference type="Pfam" id="PF01551">
    <property type="entry name" value="Peptidase_M23"/>
    <property type="match status" value="1"/>
</dbReference>
<name>A0ABS7HMG6_9MICO</name>
<dbReference type="Gene3D" id="2.70.70.10">
    <property type="entry name" value="Glucose Permease (Domain IIA)"/>
    <property type="match status" value="1"/>
</dbReference>
<feature type="region of interest" description="Disordered" evidence="1">
    <location>
        <begin position="1"/>
        <end position="22"/>
    </location>
</feature>
<dbReference type="InterPro" id="IPR050570">
    <property type="entry name" value="Cell_wall_metabolism_enzyme"/>
</dbReference>
<feature type="domain" description="Peptidoglycan binding-like" evidence="2">
    <location>
        <begin position="300"/>
        <end position="330"/>
    </location>
</feature>
<sequence>MTRWPNGSSTQPRVSSPYGPRDPRVGISNFHHGVDFTGYSTICAVLPGRVSWAGRYNDAAGNAVCIRPDGFNDTVEILDFHVASWKVSKGQRVSEGQALAVPGRTGNASGVCDHFEIRVNGTAVDPIAWMRAHGAGAGSAAGASGASSWSDAQKQTFLVSIGLDTGGIGNGWGPKSIAATKTFQQLVGLTDDGVFGPNTTGVALVISAGANLTARPVADIQRVIGAAADGIWGNKTSLAVFRWQKANALTADSKWGPLSDAKAFPPAPPVVVPPSTQWPTNGRNATSRPTAEIQRLVGVKDDGEYGPATSQAVAAWQSAHWLEADGIWGQASDGTGFPPAGSIHGIDYSFARPDVATLAQRGVKLAGRYLWSPTYADGRTNKGISKGELAALNGASIDVFFIYEEDGKELLGGRDAGVRVATAAEGFLTALGKQGHPIYFNVDYDAPAADLPKILESLDGIASVIGVERVGLYAGYGPLKAAFDAGKIRWGFQTYAWSGGKWDARAQLQQWSNGQWGGSVDFTRAMVAEYGQHPVTVTPPPDPEPDTVPVDRSWLQSVFDKLKQLLGGGK</sequence>